<evidence type="ECO:0000313" key="2">
    <source>
        <dbReference type="Proteomes" id="UP001501570"/>
    </source>
</evidence>
<gene>
    <name evidence="1" type="ORF">GCM10023322_58770</name>
</gene>
<reference evidence="2" key="1">
    <citation type="journal article" date="2019" name="Int. J. Syst. Evol. Microbiol.">
        <title>The Global Catalogue of Microorganisms (GCM) 10K type strain sequencing project: providing services to taxonomists for standard genome sequencing and annotation.</title>
        <authorList>
            <consortium name="The Broad Institute Genomics Platform"/>
            <consortium name="The Broad Institute Genome Sequencing Center for Infectious Disease"/>
            <person name="Wu L."/>
            <person name="Ma J."/>
        </authorList>
    </citation>
    <scope>NUCLEOTIDE SEQUENCE [LARGE SCALE GENOMIC DNA]</scope>
    <source>
        <strain evidence="2">JCM 18304</strain>
    </source>
</reference>
<dbReference type="Pfam" id="PF04672">
    <property type="entry name" value="Methyltransf_19"/>
    <property type="match status" value="1"/>
</dbReference>
<keyword evidence="2" id="KW-1185">Reference proteome</keyword>
<keyword evidence="1" id="KW-0489">Methyltransferase</keyword>
<dbReference type="InterPro" id="IPR006764">
    <property type="entry name" value="SAM_dep_MeTrfase_SAV2177_type"/>
</dbReference>
<keyword evidence="1" id="KW-0808">Transferase</keyword>
<dbReference type="InterPro" id="IPR029063">
    <property type="entry name" value="SAM-dependent_MTases_sf"/>
</dbReference>
<accession>A0ABP9SD32</accession>
<comment type="caution">
    <text evidence="1">The sequence shown here is derived from an EMBL/GenBank/DDBJ whole genome shotgun (WGS) entry which is preliminary data.</text>
</comment>
<evidence type="ECO:0000313" key="1">
    <source>
        <dbReference type="EMBL" id="GAA5194424.1"/>
    </source>
</evidence>
<dbReference type="EMBL" id="BAABJQ010000021">
    <property type="protein sequence ID" value="GAA5194424.1"/>
    <property type="molecule type" value="Genomic_DNA"/>
</dbReference>
<organism evidence="1 2">
    <name type="scientific">Rugosimonospora acidiphila</name>
    <dbReference type="NCBI Taxonomy" id="556531"/>
    <lineage>
        <taxon>Bacteria</taxon>
        <taxon>Bacillati</taxon>
        <taxon>Actinomycetota</taxon>
        <taxon>Actinomycetes</taxon>
        <taxon>Micromonosporales</taxon>
        <taxon>Micromonosporaceae</taxon>
        <taxon>Rugosimonospora</taxon>
    </lineage>
</organism>
<protein>
    <submittedName>
        <fullName evidence="1">SAM-dependent methyltransferase</fullName>
    </submittedName>
</protein>
<dbReference type="Proteomes" id="UP001501570">
    <property type="component" value="Unassembled WGS sequence"/>
</dbReference>
<proteinExistence type="predicted"/>
<dbReference type="Gene3D" id="3.40.50.150">
    <property type="entry name" value="Vaccinia Virus protein VP39"/>
    <property type="match status" value="1"/>
</dbReference>
<sequence length="288" mass="31697">MSFVESSSVITYDGGIRAEEMAMSDGLDTEVAHPARRYNYWLGGKDNFAADRESGDLLAKSYPAARTAARANRAFLQRAVRYLAAEVGIRQFLDIGTGLPTADNTHEVAQRILPDSRVVYVDNDPMVMTHARALLHSTPQGRTRYLEQDLRNPERILSHPDLVDTVDLDQPVALMLVAIVHFLPDQATARDIVATLLGALPSGSYLTMSCATKDFLTPELAANWDATLRNGQSDVYPRERAEFAEFFSGLDLLEPGIVPVSEWRPDPDATERPAPLEASIFGAVGRKP</sequence>
<dbReference type="PIRSF" id="PIRSF017393">
    <property type="entry name" value="MTase_SAV2177"/>
    <property type="match status" value="1"/>
</dbReference>
<dbReference type="GO" id="GO:0008168">
    <property type="term" value="F:methyltransferase activity"/>
    <property type="evidence" value="ECO:0007669"/>
    <property type="project" value="UniProtKB-KW"/>
</dbReference>
<name>A0ABP9SD32_9ACTN</name>
<dbReference type="SUPFAM" id="SSF53335">
    <property type="entry name" value="S-adenosyl-L-methionine-dependent methyltransferases"/>
    <property type="match status" value="1"/>
</dbReference>
<dbReference type="GO" id="GO:0032259">
    <property type="term" value="P:methylation"/>
    <property type="evidence" value="ECO:0007669"/>
    <property type="project" value="UniProtKB-KW"/>
</dbReference>